<dbReference type="SUPFAM" id="SSF53448">
    <property type="entry name" value="Nucleotide-diphospho-sugar transferases"/>
    <property type="match status" value="1"/>
</dbReference>
<evidence type="ECO:0000313" key="2">
    <source>
        <dbReference type="EMBL" id="HBU99251.1"/>
    </source>
</evidence>
<evidence type="ECO:0000259" key="1">
    <source>
        <dbReference type="Pfam" id="PF00535"/>
    </source>
</evidence>
<proteinExistence type="predicted"/>
<dbReference type="EMBL" id="DPOP01000153">
    <property type="protein sequence ID" value="HCW69392.1"/>
    <property type="molecule type" value="Genomic_DNA"/>
</dbReference>
<name>A0A358HVT2_9PROT</name>
<dbReference type="Proteomes" id="UP000264753">
    <property type="component" value="Unassembled WGS sequence"/>
</dbReference>
<comment type="caution">
    <text evidence="2">The sequence shown here is derived from an EMBL/GenBank/DDBJ whole genome shotgun (WGS) entry which is preliminary data.</text>
</comment>
<evidence type="ECO:0000313" key="3">
    <source>
        <dbReference type="EMBL" id="HCW69392.1"/>
    </source>
</evidence>
<reference evidence="4 5" key="1">
    <citation type="journal article" date="2018" name="Nat. Biotechnol.">
        <title>A standardized bacterial taxonomy based on genome phylogeny substantially revises the tree of life.</title>
        <authorList>
            <person name="Parks D.H."/>
            <person name="Chuvochina M."/>
            <person name="Waite D.W."/>
            <person name="Rinke C."/>
            <person name="Skarshewski A."/>
            <person name="Chaumeil P.A."/>
            <person name="Hugenholtz P."/>
        </authorList>
    </citation>
    <scope>NUCLEOTIDE SEQUENCE [LARGE SCALE GENOMIC DNA]</scope>
    <source>
        <strain evidence="2">UBA8707</strain>
        <strain evidence="3">UBA9881</strain>
    </source>
</reference>
<protein>
    <recommendedName>
        <fullName evidence="1">Glycosyltransferase 2-like domain-containing protein</fullName>
    </recommendedName>
</protein>
<accession>A0A358HVT2</accession>
<dbReference type="PANTHER" id="PTHR43685">
    <property type="entry name" value="GLYCOSYLTRANSFERASE"/>
    <property type="match status" value="1"/>
</dbReference>
<evidence type="ECO:0000313" key="4">
    <source>
        <dbReference type="Proteomes" id="UP000264179"/>
    </source>
</evidence>
<feature type="domain" description="Glycosyltransferase 2-like" evidence="1">
    <location>
        <begin position="17"/>
        <end position="168"/>
    </location>
</feature>
<dbReference type="Pfam" id="PF00535">
    <property type="entry name" value="Glycos_transf_2"/>
    <property type="match status" value="1"/>
</dbReference>
<dbReference type="PANTHER" id="PTHR43685:SF2">
    <property type="entry name" value="GLYCOSYLTRANSFERASE 2-LIKE DOMAIN-CONTAINING PROTEIN"/>
    <property type="match status" value="1"/>
</dbReference>
<organism evidence="2 5">
    <name type="scientific">Thalassospira lucentensis</name>
    <dbReference type="NCBI Taxonomy" id="168935"/>
    <lineage>
        <taxon>Bacteria</taxon>
        <taxon>Pseudomonadati</taxon>
        <taxon>Pseudomonadota</taxon>
        <taxon>Alphaproteobacteria</taxon>
        <taxon>Rhodospirillales</taxon>
        <taxon>Thalassospiraceae</taxon>
        <taxon>Thalassospira</taxon>
    </lineage>
</organism>
<dbReference type="EMBL" id="DOOG01000129">
    <property type="protein sequence ID" value="HBU99251.1"/>
    <property type="molecule type" value="Genomic_DNA"/>
</dbReference>
<dbReference type="Gene3D" id="3.90.550.10">
    <property type="entry name" value="Spore Coat Polysaccharide Biosynthesis Protein SpsA, Chain A"/>
    <property type="match status" value="1"/>
</dbReference>
<gene>
    <name evidence="2" type="ORF">DEF21_15310</name>
    <name evidence="3" type="ORF">DHR80_19760</name>
</gene>
<dbReference type="InterPro" id="IPR050834">
    <property type="entry name" value="Glycosyltransf_2"/>
</dbReference>
<dbReference type="Proteomes" id="UP000264179">
    <property type="component" value="Unassembled WGS sequence"/>
</dbReference>
<dbReference type="InterPro" id="IPR001173">
    <property type="entry name" value="Glyco_trans_2-like"/>
</dbReference>
<dbReference type="AlphaFoldDB" id="A0A358HVT2"/>
<dbReference type="InterPro" id="IPR029044">
    <property type="entry name" value="Nucleotide-diphossugar_trans"/>
</dbReference>
<sequence>MLRISVRSSGEKLTKISYVVTVFNKAPFLPSVIDSLRNQTGSFDREFIFIDDGSTDNSIDVIRKATSGMDDVRIVTQPNHGPAIATNNAVSIATGDWIKLVDSDDVIAPYCSELLLSNALAHDLDFIFGSADYYDMATGPVFPKTDIASLKTILFDDPLWTVLDRGFARVSHCLFKKDLFDRAGGCDPRIFSQDHSLFIRLMSHGKLGQIKHVVCLGPEDEPGRIMNNQAQVIHDASIALAYFLADHPGITADKRRLITKKVLSRVRKWEKKELGKGVFGQASRYYILARLGMVVSGATLVSLCNVIGDGQKLCVPAKTDLPVLQDISHEP</sequence>
<evidence type="ECO:0000313" key="5">
    <source>
        <dbReference type="Proteomes" id="UP000264753"/>
    </source>
</evidence>